<evidence type="ECO:0000313" key="3">
    <source>
        <dbReference type="Proteomes" id="UP000318571"/>
    </source>
</evidence>
<gene>
    <name evidence="2" type="ORF">TCAL_08996</name>
</gene>
<protein>
    <submittedName>
        <fullName evidence="2">Uncharacterized protein</fullName>
    </submittedName>
</protein>
<dbReference type="Proteomes" id="UP000318571">
    <property type="component" value="Chromosome 11"/>
</dbReference>
<proteinExistence type="predicted"/>
<feature type="region of interest" description="Disordered" evidence="1">
    <location>
        <begin position="128"/>
        <end position="149"/>
    </location>
</feature>
<comment type="caution">
    <text evidence="2">The sequence shown here is derived from an EMBL/GenBank/DDBJ whole genome shotgun (WGS) entry which is preliminary data.</text>
</comment>
<dbReference type="AlphaFoldDB" id="A0A553PJ84"/>
<feature type="compositionally biased region" description="Basic and acidic residues" evidence="1">
    <location>
        <begin position="229"/>
        <end position="244"/>
    </location>
</feature>
<evidence type="ECO:0000256" key="1">
    <source>
        <dbReference type="SAM" id="MobiDB-lite"/>
    </source>
</evidence>
<keyword evidence="3" id="KW-1185">Reference proteome</keyword>
<reference evidence="2 3" key="1">
    <citation type="journal article" date="2018" name="Nat. Ecol. Evol.">
        <title>Genomic signatures of mitonuclear coevolution across populations of Tigriopus californicus.</title>
        <authorList>
            <person name="Barreto F.S."/>
            <person name="Watson E.T."/>
            <person name="Lima T.G."/>
            <person name="Willett C.S."/>
            <person name="Edmands S."/>
            <person name="Li W."/>
            <person name="Burton R.S."/>
        </authorList>
    </citation>
    <scope>NUCLEOTIDE SEQUENCE [LARGE SCALE GENOMIC DNA]</scope>
    <source>
        <strain evidence="2 3">San Diego</strain>
    </source>
</reference>
<organism evidence="2 3">
    <name type="scientific">Tigriopus californicus</name>
    <name type="common">Marine copepod</name>
    <dbReference type="NCBI Taxonomy" id="6832"/>
    <lineage>
        <taxon>Eukaryota</taxon>
        <taxon>Metazoa</taxon>
        <taxon>Ecdysozoa</taxon>
        <taxon>Arthropoda</taxon>
        <taxon>Crustacea</taxon>
        <taxon>Multicrustacea</taxon>
        <taxon>Hexanauplia</taxon>
        <taxon>Copepoda</taxon>
        <taxon>Harpacticoida</taxon>
        <taxon>Harpacticidae</taxon>
        <taxon>Tigriopus</taxon>
    </lineage>
</organism>
<dbReference type="EMBL" id="VCGU01000003">
    <property type="protein sequence ID" value="TRY77750.1"/>
    <property type="molecule type" value="Genomic_DNA"/>
</dbReference>
<evidence type="ECO:0000313" key="2">
    <source>
        <dbReference type="EMBL" id="TRY77750.1"/>
    </source>
</evidence>
<feature type="region of interest" description="Disordered" evidence="1">
    <location>
        <begin position="216"/>
        <end position="244"/>
    </location>
</feature>
<name>A0A553PJ84_TIGCA</name>
<accession>A0A553PJ84</accession>
<sequence>MIHEGSEYGFSLIMIFDKTSLATLFAVAHLALLACAEAEAQFSPSRAELGQRRKFLVVRRKKLQGLESDEESLEVGDNDFRAGKSLVGNNFRRRVRQHAVSSFAGLHNQQEPYSVKNQQNRVRVPLRQVSRQRQHHQQSGQQNQARHKAPVVPGLDQHRLALQAHEAQIQAHLALARGHKINKGHHQGPSHLNHIVLENTRKPVQVIQPLRIPARVEPQSQPPQPAPFKLDHQDHHDHRDHQDHLDHQAPLHVDHHVEEYVEPQAFAAPAIQPQAIDLRPVEPQAFAAPGVVQLQPIDFRQGFAGPIDLEAVAIAGERCIDKIVNVEETEYEETIDCHHSYNQKCHTTYTTDFAPQQEEECEENFKKDCFIEYNKVAHNESVEFCHTPVVKDCNIPGPVECRTEYESECETHYHEHVLEEDVPECETIKEYKCETVQSGYSTEEKCKEWPKERCTIRKELVRKVTPETGCKKVPKEKCAPAGCGFVPGVQECFDKTETVIQEIPEEKCNLEPSKSCKHVTKLVPKLEPSEECVDVPKEVCVRSNGNPRKVTKPVVKKWCYTPTPESGLF</sequence>